<dbReference type="Proteomes" id="UP000593567">
    <property type="component" value="Unassembled WGS sequence"/>
</dbReference>
<evidence type="ECO:0000313" key="2">
    <source>
        <dbReference type="EMBL" id="KAF6024563.1"/>
    </source>
</evidence>
<dbReference type="GO" id="GO:0051959">
    <property type="term" value="F:dynein light intermediate chain binding"/>
    <property type="evidence" value="ECO:0007669"/>
    <property type="project" value="InterPro"/>
</dbReference>
<dbReference type="EMBL" id="VXIV02002559">
    <property type="protein sequence ID" value="KAF6024563.1"/>
    <property type="molecule type" value="Genomic_DNA"/>
</dbReference>
<accession>A0A7J7JFF9</accession>
<gene>
    <name evidence="2" type="ORF">EB796_017123</name>
</gene>
<dbReference type="Pfam" id="PF18199">
    <property type="entry name" value="Dynein_C"/>
    <property type="match status" value="1"/>
</dbReference>
<dbReference type="AlphaFoldDB" id="A0A7J7JFF9"/>
<organism evidence="2 3">
    <name type="scientific">Bugula neritina</name>
    <name type="common">Brown bryozoan</name>
    <name type="synonym">Sertularia neritina</name>
    <dbReference type="NCBI Taxonomy" id="10212"/>
    <lineage>
        <taxon>Eukaryota</taxon>
        <taxon>Metazoa</taxon>
        <taxon>Spiralia</taxon>
        <taxon>Lophotrochozoa</taxon>
        <taxon>Bryozoa</taxon>
        <taxon>Gymnolaemata</taxon>
        <taxon>Cheilostomatida</taxon>
        <taxon>Flustrina</taxon>
        <taxon>Buguloidea</taxon>
        <taxon>Bugulidae</taxon>
        <taxon>Bugula</taxon>
    </lineage>
</organism>
<dbReference type="InterPro" id="IPR043160">
    <property type="entry name" value="Dynein_C_barrel"/>
</dbReference>
<name>A0A7J7JFF9_BUGNE</name>
<dbReference type="PANTHER" id="PTHR46532:SF13">
    <property type="entry name" value="CYTOPLASMIC DYNEIN 1 HEAVY CHAIN 1"/>
    <property type="match status" value="1"/>
</dbReference>
<sequence length="223" mass="24503">MQDVILVCQGEKKATNHLRQMNSDLTKGIIPQSWKRYTVPAELTVIQWITDFTERIKQFQAVSKASQTGGLMALKNLNVWLGGLFVPEAYITATRQYVAQANSWSLEELSLQVTVTESSQQKAALDVRSFGVTGLSLHGATCTKNVLSVSSTIQSELPLCLLSWVRLEGDAVAAAVKDQVTLPVYLNPSRAQLLFTLNFSVDVPVKGHNFYERGVALTCSKLG</sequence>
<reference evidence="2" key="1">
    <citation type="submission" date="2020-06" db="EMBL/GenBank/DDBJ databases">
        <title>Draft genome of Bugula neritina, a colonial animal packing powerful symbionts and potential medicines.</title>
        <authorList>
            <person name="Rayko M."/>
        </authorList>
    </citation>
    <scope>NUCLEOTIDE SEQUENCE [LARGE SCALE GENOMIC DNA]</scope>
    <source>
        <strain evidence="2">Kwan_BN1</strain>
    </source>
</reference>
<protein>
    <submittedName>
        <fullName evidence="2">DYNC1H1</fullName>
    </submittedName>
</protein>
<dbReference type="FunFam" id="3.10.490.20:FF:000004">
    <property type="entry name" value="Cytoplasmic dynein heavy chain 2"/>
    <property type="match status" value="1"/>
</dbReference>
<dbReference type="GO" id="GO:0005858">
    <property type="term" value="C:axonemal dynein complex"/>
    <property type="evidence" value="ECO:0007669"/>
    <property type="project" value="TreeGrafter"/>
</dbReference>
<dbReference type="InterPro" id="IPR041228">
    <property type="entry name" value="Dynein_C"/>
</dbReference>
<dbReference type="PANTHER" id="PTHR46532">
    <property type="entry name" value="MALE FERTILITY FACTOR KL5"/>
    <property type="match status" value="1"/>
</dbReference>
<dbReference type="OrthoDB" id="14187at2759"/>
<dbReference type="Gene3D" id="3.10.490.20">
    <property type="match status" value="1"/>
</dbReference>
<dbReference type="GO" id="GO:0007018">
    <property type="term" value="P:microtubule-based movement"/>
    <property type="evidence" value="ECO:0007669"/>
    <property type="project" value="InterPro"/>
</dbReference>
<dbReference type="GO" id="GO:0045505">
    <property type="term" value="F:dynein intermediate chain binding"/>
    <property type="evidence" value="ECO:0007669"/>
    <property type="project" value="InterPro"/>
</dbReference>
<feature type="domain" description="Dynein heavy chain C-terminal" evidence="1">
    <location>
        <begin position="2"/>
        <end position="219"/>
    </location>
</feature>
<keyword evidence="3" id="KW-1185">Reference proteome</keyword>
<dbReference type="Gene3D" id="1.20.1270.280">
    <property type="match status" value="1"/>
</dbReference>
<proteinExistence type="predicted"/>
<evidence type="ECO:0000313" key="3">
    <source>
        <dbReference type="Proteomes" id="UP000593567"/>
    </source>
</evidence>
<dbReference type="InterPro" id="IPR026983">
    <property type="entry name" value="DHC"/>
</dbReference>
<comment type="caution">
    <text evidence="2">The sequence shown here is derived from an EMBL/GenBank/DDBJ whole genome shotgun (WGS) entry which is preliminary data.</text>
</comment>
<evidence type="ECO:0000259" key="1">
    <source>
        <dbReference type="Pfam" id="PF18199"/>
    </source>
</evidence>